<protein>
    <submittedName>
        <fullName evidence="2">Uncharacterized protein</fullName>
    </submittedName>
</protein>
<comment type="caution">
    <text evidence="2">The sequence shown here is derived from an EMBL/GenBank/DDBJ whole genome shotgun (WGS) entry which is preliminary data.</text>
</comment>
<name>A0A4Y2EB03_ARAVE</name>
<dbReference type="AlphaFoldDB" id="A0A4Y2EB03"/>
<evidence type="ECO:0000256" key="1">
    <source>
        <dbReference type="SAM" id="MobiDB-lite"/>
    </source>
</evidence>
<feature type="region of interest" description="Disordered" evidence="1">
    <location>
        <begin position="48"/>
        <end position="74"/>
    </location>
</feature>
<evidence type="ECO:0000313" key="3">
    <source>
        <dbReference type="Proteomes" id="UP000499080"/>
    </source>
</evidence>
<organism evidence="2 3">
    <name type="scientific">Araneus ventricosus</name>
    <name type="common">Orbweaver spider</name>
    <name type="synonym">Epeira ventricosa</name>
    <dbReference type="NCBI Taxonomy" id="182803"/>
    <lineage>
        <taxon>Eukaryota</taxon>
        <taxon>Metazoa</taxon>
        <taxon>Ecdysozoa</taxon>
        <taxon>Arthropoda</taxon>
        <taxon>Chelicerata</taxon>
        <taxon>Arachnida</taxon>
        <taxon>Araneae</taxon>
        <taxon>Araneomorphae</taxon>
        <taxon>Entelegynae</taxon>
        <taxon>Araneoidea</taxon>
        <taxon>Araneidae</taxon>
        <taxon>Araneus</taxon>
    </lineage>
</organism>
<feature type="compositionally biased region" description="Low complexity" evidence="1">
    <location>
        <begin position="48"/>
        <end position="62"/>
    </location>
</feature>
<dbReference type="Proteomes" id="UP000499080">
    <property type="component" value="Unassembled WGS sequence"/>
</dbReference>
<sequence length="111" mass="12139">MTKGEHSHPPKYICAEFCSSRCNGVPCRAPTHTHSPLLLVEMKLKSSRSPEINSEEISSQSIFGNRTPPHFPVPHAITATEPVEWTGHGTVNMGTSNSSKMNLILTDSIQV</sequence>
<evidence type="ECO:0000313" key="2">
    <source>
        <dbReference type="EMBL" id="GBM26363.1"/>
    </source>
</evidence>
<dbReference type="EMBL" id="BGPR01000558">
    <property type="protein sequence ID" value="GBM26363.1"/>
    <property type="molecule type" value="Genomic_DNA"/>
</dbReference>
<proteinExistence type="predicted"/>
<reference evidence="2 3" key="1">
    <citation type="journal article" date="2019" name="Sci. Rep.">
        <title>Orb-weaving spider Araneus ventricosus genome elucidates the spidroin gene catalogue.</title>
        <authorList>
            <person name="Kono N."/>
            <person name="Nakamura H."/>
            <person name="Ohtoshi R."/>
            <person name="Moran D.A.P."/>
            <person name="Shinohara A."/>
            <person name="Yoshida Y."/>
            <person name="Fujiwara M."/>
            <person name="Mori M."/>
            <person name="Tomita M."/>
            <person name="Arakawa K."/>
        </authorList>
    </citation>
    <scope>NUCLEOTIDE SEQUENCE [LARGE SCALE GENOMIC DNA]</scope>
</reference>
<gene>
    <name evidence="2" type="ORF">AVEN_239362_1</name>
</gene>
<keyword evidence="3" id="KW-1185">Reference proteome</keyword>
<accession>A0A4Y2EB03</accession>